<reference evidence="2 3" key="1">
    <citation type="submission" date="2021-06" db="EMBL/GenBank/DDBJ databases">
        <authorList>
            <person name="Kallberg Y."/>
            <person name="Tangrot J."/>
            <person name="Rosling A."/>
        </authorList>
    </citation>
    <scope>NUCLEOTIDE SEQUENCE [LARGE SCALE GENOMIC DNA]</scope>
    <source>
        <strain evidence="2 3">120-4 pot B 10/14</strain>
    </source>
</reference>
<feature type="non-terminal residue" evidence="2">
    <location>
        <position position="1"/>
    </location>
</feature>
<protein>
    <submittedName>
        <fullName evidence="2">41243_t:CDS:1</fullName>
    </submittedName>
</protein>
<proteinExistence type="predicted"/>
<gene>
    <name evidence="2" type="ORF">GMARGA_LOCUS32154</name>
</gene>
<feature type="non-terminal residue" evidence="2">
    <location>
        <position position="378"/>
    </location>
</feature>
<feature type="region of interest" description="Disordered" evidence="1">
    <location>
        <begin position="65"/>
        <end position="100"/>
    </location>
</feature>
<feature type="compositionally biased region" description="Basic and acidic residues" evidence="1">
    <location>
        <begin position="71"/>
        <end position="88"/>
    </location>
</feature>
<sequence length="378" mass="43798">DLENSINSTLYYYNTKLVWSKAASIIGTNKYKNIGARKNSLRESLSDKTNASSSTQRITEVGKQTYSLFSSEKRPQSDSRSSSKERSKPNKSVNLGSKAKYTGKENISQTNLLQEILERLNHLEISQKKDFFDSYRLANPNAYILDMDVCTESDHNLAAASFNMHGLISKILLALNYKKQDRQVFEYKKANKKNWEQYQEDLYNFLFKRSSLKILEPDQVKTSPLTQTAIDKIWKSFKDGIIFAAKKNIPFKIVKGSQPDYKVKHKSKEKKGRSILHTSTKLTKIYKTSEFIDSRTLLESNQIILEANTKLDTQIQALSSTINKEWLDVLKDGENVNEVKRRTQQHFQTQYQNRNTTNEKVTEDWEQIYVPKKEIKDK</sequence>
<keyword evidence="3" id="KW-1185">Reference proteome</keyword>
<organism evidence="2 3">
    <name type="scientific">Gigaspora margarita</name>
    <dbReference type="NCBI Taxonomy" id="4874"/>
    <lineage>
        <taxon>Eukaryota</taxon>
        <taxon>Fungi</taxon>
        <taxon>Fungi incertae sedis</taxon>
        <taxon>Mucoromycota</taxon>
        <taxon>Glomeromycotina</taxon>
        <taxon>Glomeromycetes</taxon>
        <taxon>Diversisporales</taxon>
        <taxon>Gigasporaceae</taxon>
        <taxon>Gigaspora</taxon>
    </lineage>
</organism>
<dbReference type="Proteomes" id="UP000789901">
    <property type="component" value="Unassembled WGS sequence"/>
</dbReference>
<evidence type="ECO:0000256" key="1">
    <source>
        <dbReference type="SAM" id="MobiDB-lite"/>
    </source>
</evidence>
<accession>A0ABN7WKJ3</accession>
<name>A0ABN7WKJ3_GIGMA</name>
<evidence type="ECO:0000313" key="3">
    <source>
        <dbReference type="Proteomes" id="UP000789901"/>
    </source>
</evidence>
<dbReference type="EMBL" id="CAJVQB010049758">
    <property type="protein sequence ID" value="CAG8834619.1"/>
    <property type="molecule type" value="Genomic_DNA"/>
</dbReference>
<evidence type="ECO:0000313" key="2">
    <source>
        <dbReference type="EMBL" id="CAG8834619.1"/>
    </source>
</evidence>
<comment type="caution">
    <text evidence="2">The sequence shown here is derived from an EMBL/GenBank/DDBJ whole genome shotgun (WGS) entry which is preliminary data.</text>
</comment>